<name>A0A6P1BEI1_9BRAD</name>
<dbReference type="Proteomes" id="UP000468531">
    <property type="component" value="Unassembled WGS sequence"/>
</dbReference>
<reference evidence="1 2" key="1">
    <citation type="journal article" date="2020" name="Arch. Microbiol.">
        <title>Bradyrhizobium uaiense sp. nov., a new highly efficient cowpea symbiont.</title>
        <authorList>
            <person name="Cabral Michel D."/>
            <person name="Azarias Guimaraes A."/>
            <person name="Martins da Costa E."/>
            <person name="Soares de Carvalho T."/>
            <person name="Balsanelli E."/>
            <person name="Willems A."/>
            <person name="Maltempi de Souza E."/>
            <person name="de Souza Moreira F.M."/>
        </authorList>
    </citation>
    <scope>NUCLEOTIDE SEQUENCE [LARGE SCALE GENOMIC DNA]</scope>
    <source>
        <strain evidence="1 2">UFLA 03-164</strain>
    </source>
</reference>
<keyword evidence="2" id="KW-1185">Reference proteome</keyword>
<sequence length="303" mass="33407">MTEAVCFNCGDLKWGAFSPCGKCGALPTSDDALMLSLAFTDHYFDRAGLQQIGRDIAAGRLPQLDEATKEKLRPAILEAKRIIGIGRYAKRPDAAPKSRLSLFSRLFGKKPLARPFYANASRDERQEWFARTPPWNEITPKVIAAILEGISDKVLLEAFVLRSTKTGLVARYKAFNHDDFDTSKVIRAGISQILCETGNRAIETLREALAANRIEAAKDACIVAADTFEPAIALAQDQLMAYVGMATLCGLCNKRAECHDYAERGLRQLALARREEALLVTNGVIPAGAFDQIERQLRSFLTL</sequence>
<gene>
    <name evidence="1" type="ORF">FNJ47_09350</name>
</gene>
<dbReference type="RefSeq" id="WP_163152766.1">
    <property type="nucleotide sequence ID" value="NZ_VKHP01000025.1"/>
</dbReference>
<protein>
    <submittedName>
        <fullName evidence="1">Uncharacterized protein</fullName>
    </submittedName>
</protein>
<evidence type="ECO:0000313" key="2">
    <source>
        <dbReference type="Proteomes" id="UP000468531"/>
    </source>
</evidence>
<comment type="caution">
    <text evidence="1">The sequence shown here is derived from an EMBL/GenBank/DDBJ whole genome shotgun (WGS) entry which is preliminary data.</text>
</comment>
<organism evidence="1 2">
    <name type="scientific">Bradyrhizobium uaiense</name>
    <dbReference type="NCBI Taxonomy" id="2594946"/>
    <lineage>
        <taxon>Bacteria</taxon>
        <taxon>Pseudomonadati</taxon>
        <taxon>Pseudomonadota</taxon>
        <taxon>Alphaproteobacteria</taxon>
        <taxon>Hyphomicrobiales</taxon>
        <taxon>Nitrobacteraceae</taxon>
        <taxon>Bradyrhizobium</taxon>
    </lineage>
</organism>
<evidence type="ECO:0000313" key="1">
    <source>
        <dbReference type="EMBL" id="NEU96030.1"/>
    </source>
</evidence>
<accession>A0A6P1BEI1</accession>
<dbReference type="AlphaFoldDB" id="A0A6P1BEI1"/>
<dbReference type="EMBL" id="VKHP01000025">
    <property type="protein sequence ID" value="NEU96030.1"/>
    <property type="molecule type" value="Genomic_DNA"/>
</dbReference>
<proteinExistence type="predicted"/>